<dbReference type="WBParaSite" id="TMUE_2000007201.1">
    <property type="protein sequence ID" value="TMUE_2000007201.1"/>
    <property type="gene ID" value="WBGene00288297"/>
</dbReference>
<accession>A0A5S6QIJ2</accession>
<feature type="compositionally biased region" description="Polar residues" evidence="1">
    <location>
        <begin position="475"/>
        <end position="512"/>
    </location>
</feature>
<keyword evidence="3" id="KW-0732">Signal</keyword>
<feature type="compositionally biased region" description="Polar residues" evidence="1">
    <location>
        <begin position="528"/>
        <end position="553"/>
    </location>
</feature>
<feature type="domain" description="VWFA" evidence="4">
    <location>
        <begin position="33"/>
        <end position="149"/>
    </location>
</feature>
<dbReference type="AlphaFoldDB" id="A0A5S6QIJ2"/>
<reference evidence="6" key="1">
    <citation type="submission" date="2019-12" db="UniProtKB">
        <authorList>
            <consortium name="WormBaseParasite"/>
        </authorList>
    </citation>
    <scope>IDENTIFICATION</scope>
</reference>
<evidence type="ECO:0000256" key="2">
    <source>
        <dbReference type="SAM" id="Phobius"/>
    </source>
</evidence>
<evidence type="ECO:0000313" key="5">
    <source>
        <dbReference type="Proteomes" id="UP000046395"/>
    </source>
</evidence>
<name>A0A5S6QIJ2_TRIMR</name>
<feature type="region of interest" description="Disordered" evidence="1">
    <location>
        <begin position="473"/>
        <end position="564"/>
    </location>
</feature>
<feature type="region of interest" description="Disordered" evidence="1">
    <location>
        <begin position="608"/>
        <end position="636"/>
    </location>
</feature>
<organism evidence="5 6">
    <name type="scientific">Trichuris muris</name>
    <name type="common">Mouse whipworm</name>
    <dbReference type="NCBI Taxonomy" id="70415"/>
    <lineage>
        <taxon>Eukaryota</taxon>
        <taxon>Metazoa</taxon>
        <taxon>Ecdysozoa</taxon>
        <taxon>Nematoda</taxon>
        <taxon>Enoplea</taxon>
        <taxon>Dorylaimia</taxon>
        <taxon>Trichinellida</taxon>
        <taxon>Trichuridae</taxon>
        <taxon>Trichuris</taxon>
    </lineage>
</organism>
<feature type="signal peptide" evidence="3">
    <location>
        <begin position="1"/>
        <end position="24"/>
    </location>
</feature>
<dbReference type="Proteomes" id="UP000046395">
    <property type="component" value="Unassembled WGS sequence"/>
</dbReference>
<evidence type="ECO:0000256" key="3">
    <source>
        <dbReference type="SAM" id="SignalP"/>
    </source>
</evidence>
<dbReference type="CDD" id="cd00198">
    <property type="entry name" value="vWFA"/>
    <property type="match status" value="1"/>
</dbReference>
<dbReference type="InterPro" id="IPR002035">
    <property type="entry name" value="VWF_A"/>
</dbReference>
<evidence type="ECO:0000256" key="1">
    <source>
        <dbReference type="SAM" id="MobiDB-lite"/>
    </source>
</evidence>
<feature type="compositionally biased region" description="Basic and acidic residues" evidence="1">
    <location>
        <begin position="627"/>
        <end position="636"/>
    </location>
</feature>
<evidence type="ECO:0000313" key="6">
    <source>
        <dbReference type="WBParaSite" id="TMUE_2000007201.1"/>
    </source>
</evidence>
<dbReference type="PROSITE" id="PS50234">
    <property type="entry name" value="VWFA"/>
    <property type="match status" value="1"/>
</dbReference>
<feature type="compositionally biased region" description="Basic and acidic residues" evidence="1">
    <location>
        <begin position="513"/>
        <end position="522"/>
    </location>
</feature>
<proteinExistence type="predicted"/>
<feature type="compositionally biased region" description="Basic and acidic residues" evidence="1">
    <location>
        <begin position="555"/>
        <end position="564"/>
    </location>
</feature>
<dbReference type="InterPro" id="IPR036465">
    <property type="entry name" value="vWFA_dom_sf"/>
</dbReference>
<keyword evidence="2" id="KW-0472">Membrane</keyword>
<evidence type="ECO:0000259" key="4">
    <source>
        <dbReference type="PROSITE" id="PS50234"/>
    </source>
</evidence>
<keyword evidence="5" id="KW-1185">Reference proteome</keyword>
<dbReference type="SUPFAM" id="SSF53300">
    <property type="entry name" value="vWA-like"/>
    <property type="match status" value="1"/>
</dbReference>
<feature type="transmembrane region" description="Helical" evidence="2">
    <location>
        <begin position="440"/>
        <end position="459"/>
    </location>
</feature>
<feature type="chain" id="PRO_5024360888" evidence="3">
    <location>
        <begin position="25"/>
        <end position="636"/>
    </location>
</feature>
<dbReference type="Pfam" id="PF00092">
    <property type="entry name" value="VWA"/>
    <property type="match status" value="1"/>
</dbReference>
<keyword evidence="2" id="KW-0812">Transmembrane</keyword>
<keyword evidence="2" id="KW-1133">Transmembrane helix</keyword>
<dbReference type="Gene3D" id="3.40.50.410">
    <property type="entry name" value="von Willebrand factor, type A domain"/>
    <property type="match status" value="1"/>
</dbReference>
<protein>
    <submittedName>
        <fullName evidence="6">VWFA domain-containing protein</fullName>
    </submittedName>
</protein>
<feature type="compositionally biased region" description="Low complexity" evidence="1">
    <location>
        <begin position="613"/>
        <end position="626"/>
    </location>
</feature>
<sequence>MYSAALRTFVFIATCLLVYEETNAVVSDPVPVDIVLILEVSSQIPPAVLLKEKEIIKYIGNLVATHQNAVRIAVMQVRNSQKSQAARILLPFTKITYRDQLENQFNQLTPWLRLDDLNELTEFVATFLATTCRGQVNNAFRIVVLITDGAWVMDWNFKAVIDQLNLAGDRFVIALLPSKTMNELSDSQRQQATKTVKQNMVRHPCLLTAINRQGSHSDLAEQIILTIQDVLRKVNETNFTKMLHNTRESSQLEESVQSERFGTYNSSVLNEQEQAWAVLMERYFKEDLILVSAKENAIHVLPNYCKLGTQVQPHEERKRTAKQQILNNIAPITKYRIKRSRPPRSPRIEENKIIESTFSPISLVVDLQIDKISSDEGGMLLPDIRVVSKEKNDFESEFATQKLQRGGKVKIPEQIVLSDSIPSNLDDDQRPLGRILRINVIYFTLLGVVVIVMVTLFLCERKRKRKVTQIMKPNCSDQTSPSPNFAATTSTNSFRSTDPLSFSTRTDLSATTKEADNDKVVETAKPFSKSSSTKMHTHESYSLNSAAATSYQDPPSEKQKPSEPHRLIATSNSCAKSPFDSLPRKPLFKSVIWKFLYHSIADTMVSKIEDSKSSSNRRSTNCNTQSRRSDSVGDTA</sequence>